<dbReference type="SFLD" id="SFLDS00029">
    <property type="entry name" value="Radical_SAM"/>
    <property type="match status" value="1"/>
</dbReference>
<protein>
    <submittedName>
        <fullName evidence="9">Radical SAM protein</fullName>
    </submittedName>
</protein>
<evidence type="ECO:0000259" key="8">
    <source>
        <dbReference type="PROSITE" id="PS51918"/>
    </source>
</evidence>
<dbReference type="InterPro" id="IPR017200">
    <property type="entry name" value="PqqE-like"/>
</dbReference>
<evidence type="ECO:0000256" key="4">
    <source>
        <dbReference type="ARBA" id="ARBA00022723"/>
    </source>
</evidence>
<dbReference type="CDD" id="cd01335">
    <property type="entry name" value="Radical_SAM"/>
    <property type="match status" value="1"/>
</dbReference>
<dbReference type="InterPro" id="IPR058240">
    <property type="entry name" value="rSAM_sf"/>
</dbReference>
<evidence type="ECO:0000256" key="3">
    <source>
        <dbReference type="ARBA" id="ARBA00022691"/>
    </source>
</evidence>
<dbReference type="RefSeq" id="WP_272419674.1">
    <property type="nucleotide sequence ID" value="NZ_JAGTJJ010000003.1"/>
</dbReference>
<accession>A0A9X3X1Y0</accession>
<dbReference type="SFLD" id="SFLDG01067">
    <property type="entry name" value="SPASM/twitch_domain_containing"/>
    <property type="match status" value="1"/>
</dbReference>
<keyword evidence="6" id="KW-0411">Iron-sulfur</keyword>
<dbReference type="InterPro" id="IPR023885">
    <property type="entry name" value="4Fe4S-binding_SPASM_dom"/>
</dbReference>
<reference evidence="9 10" key="1">
    <citation type="submission" date="2021-04" db="EMBL/GenBank/DDBJ databases">
        <title>Genome analysis of Polyangium sp.</title>
        <authorList>
            <person name="Li Y."/>
            <person name="Wang J."/>
        </authorList>
    </citation>
    <scope>NUCLEOTIDE SEQUENCE [LARGE SCALE GENOMIC DNA]</scope>
    <source>
        <strain evidence="9 10">SDU14</strain>
    </source>
</reference>
<comment type="cofactor">
    <cofactor evidence="1">
        <name>[4Fe-4S] cluster</name>
        <dbReference type="ChEBI" id="CHEBI:49883"/>
    </cofactor>
</comment>
<dbReference type="SUPFAM" id="SSF102114">
    <property type="entry name" value="Radical SAM enzymes"/>
    <property type="match status" value="1"/>
</dbReference>
<keyword evidence="10" id="KW-1185">Reference proteome</keyword>
<comment type="caution">
    <text evidence="9">The sequence shown here is derived from an EMBL/GenBank/DDBJ whole genome shotgun (WGS) entry which is preliminary data.</text>
</comment>
<dbReference type="GO" id="GO:0003824">
    <property type="term" value="F:catalytic activity"/>
    <property type="evidence" value="ECO:0007669"/>
    <property type="project" value="InterPro"/>
</dbReference>
<dbReference type="Gene3D" id="3.20.20.70">
    <property type="entry name" value="Aldolase class I"/>
    <property type="match status" value="1"/>
</dbReference>
<dbReference type="PROSITE" id="PS51918">
    <property type="entry name" value="RADICAL_SAM"/>
    <property type="match status" value="1"/>
</dbReference>
<dbReference type="AlphaFoldDB" id="A0A9X3X1Y0"/>
<evidence type="ECO:0000256" key="6">
    <source>
        <dbReference type="ARBA" id="ARBA00023014"/>
    </source>
</evidence>
<gene>
    <name evidence="9" type="ORF">KEG57_10935</name>
</gene>
<dbReference type="NCBIfam" id="TIGR04085">
    <property type="entry name" value="rSAM_more_4Fe4S"/>
    <property type="match status" value="1"/>
</dbReference>
<evidence type="ECO:0000256" key="7">
    <source>
        <dbReference type="SAM" id="MobiDB-lite"/>
    </source>
</evidence>
<organism evidence="9 10">
    <name type="scientific">Polyangium jinanense</name>
    <dbReference type="NCBI Taxonomy" id="2829994"/>
    <lineage>
        <taxon>Bacteria</taxon>
        <taxon>Pseudomonadati</taxon>
        <taxon>Myxococcota</taxon>
        <taxon>Polyangia</taxon>
        <taxon>Polyangiales</taxon>
        <taxon>Polyangiaceae</taxon>
        <taxon>Polyangium</taxon>
    </lineage>
</organism>
<sequence length="397" mass="41648">MRARVEPFGAWVRLDDGTLVAIGRGAAERLGLAGGVVWQDAETTRRARPLEAHVAVTSRCGAGCKGCYLDARPDGESPPFEVITARLSALAAAGVFTVAFGGGEPLARPDLGELGRAARRFGLVPVLTTSGIGMTSERAQELESFAQVNVSYDGEGAAYGEVRGWEGARVAERAMRLLAEAGVPFGINVVLTRKTFDALPETARRAASLGARELQLLRYKPAGRAADVSYLATRLSPAQVDALGPTLEALFAATNLPIRVDCSLVPLLSGHVRDAAALERFGVLGCEAGRYLAAVRIDGALAPCSFAPAADAQAEDAWQGGAGAAWATDATLEAWRAPHDAEPCRSCEIRSVCRGGCRVVATHLGGALGPDPECPRVRAHHAREQNPNVKEPRADGA</sequence>
<keyword evidence="3" id="KW-0949">S-adenosyl-L-methionine</keyword>
<dbReference type="PANTHER" id="PTHR11228">
    <property type="entry name" value="RADICAL SAM DOMAIN PROTEIN"/>
    <property type="match status" value="1"/>
</dbReference>
<evidence type="ECO:0000256" key="5">
    <source>
        <dbReference type="ARBA" id="ARBA00023004"/>
    </source>
</evidence>
<dbReference type="InterPro" id="IPR013785">
    <property type="entry name" value="Aldolase_TIM"/>
</dbReference>
<proteinExistence type="predicted"/>
<dbReference type="GO" id="GO:0046872">
    <property type="term" value="F:metal ion binding"/>
    <property type="evidence" value="ECO:0007669"/>
    <property type="project" value="UniProtKB-KW"/>
</dbReference>
<dbReference type="InterPro" id="IPR007197">
    <property type="entry name" value="rSAM"/>
</dbReference>
<dbReference type="InterPro" id="IPR050377">
    <property type="entry name" value="Radical_SAM_PqqE_MftC-like"/>
</dbReference>
<dbReference type="GO" id="GO:0051539">
    <property type="term" value="F:4 iron, 4 sulfur cluster binding"/>
    <property type="evidence" value="ECO:0007669"/>
    <property type="project" value="UniProtKB-KW"/>
</dbReference>
<dbReference type="EMBL" id="JAGTJJ010000003">
    <property type="protein sequence ID" value="MDC3981015.1"/>
    <property type="molecule type" value="Genomic_DNA"/>
</dbReference>
<name>A0A9X3X1Y0_9BACT</name>
<dbReference type="PIRSF" id="PIRSF037420">
    <property type="entry name" value="PQQ_syn_pqqE"/>
    <property type="match status" value="1"/>
</dbReference>
<keyword evidence="5" id="KW-0408">Iron</keyword>
<dbReference type="PANTHER" id="PTHR11228:SF7">
    <property type="entry name" value="PQQA PEPTIDE CYCLASE"/>
    <property type="match status" value="1"/>
</dbReference>
<keyword evidence="4" id="KW-0479">Metal-binding</keyword>
<evidence type="ECO:0000313" key="10">
    <source>
        <dbReference type="Proteomes" id="UP001151081"/>
    </source>
</evidence>
<evidence type="ECO:0000313" key="9">
    <source>
        <dbReference type="EMBL" id="MDC3981015.1"/>
    </source>
</evidence>
<feature type="domain" description="Radical SAM core" evidence="8">
    <location>
        <begin position="46"/>
        <end position="259"/>
    </location>
</feature>
<evidence type="ECO:0000256" key="1">
    <source>
        <dbReference type="ARBA" id="ARBA00001966"/>
    </source>
</evidence>
<dbReference type="Pfam" id="PF04055">
    <property type="entry name" value="Radical_SAM"/>
    <property type="match status" value="1"/>
</dbReference>
<dbReference type="Proteomes" id="UP001151081">
    <property type="component" value="Unassembled WGS sequence"/>
</dbReference>
<keyword evidence="2" id="KW-0004">4Fe-4S</keyword>
<evidence type="ECO:0000256" key="2">
    <source>
        <dbReference type="ARBA" id="ARBA00022485"/>
    </source>
</evidence>
<feature type="region of interest" description="Disordered" evidence="7">
    <location>
        <begin position="371"/>
        <end position="397"/>
    </location>
</feature>